<evidence type="ECO:0000256" key="5">
    <source>
        <dbReference type="ARBA" id="ARBA00023136"/>
    </source>
</evidence>
<proteinExistence type="inferred from homology"/>
<comment type="subcellular location">
    <subcellularLocation>
        <location evidence="1">Cell membrane</location>
        <topology evidence="1">Single-pass type II membrane protein</topology>
    </subcellularLocation>
</comment>
<comment type="caution">
    <text evidence="11">The sequence shown here is derived from an EMBL/GenBank/DDBJ whole genome shotgun (WGS) entry which is preliminary data.</text>
</comment>
<evidence type="ECO:0000256" key="4">
    <source>
        <dbReference type="ARBA" id="ARBA00022989"/>
    </source>
</evidence>
<evidence type="ECO:0000256" key="9">
    <source>
        <dbReference type="SAM" id="Phobius"/>
    </source>
</evidence>
<keyword evidence="12" id="KW-1185">Reference proteome</keyword>
<dbReference type="eggNOG" id="COG2976">
    <property type="taxonomic scope" value="Bacteria"/>
</dbReference>
<dbReference type="RefSeq" id="WP_004998827.1">
    <property type="nucleotide sequence ID" value="NZ_CH672427.1"/>
</dbReference>
<reference evidence="11 12" key="1">
    <citation type="submission" date="2006-02" db="EMBL/GenBank/DDBJ databases">
        <authorList>
            <person name="Waterbury J."/>
            <person name="Ferriera S."/>
            <person name="Johnson J."/>
            <person name="Kravitz S."/>
            <person name="Halpern A."/>
            <person name="Remington K."/>
            <person name="Beeson K."/>
            <person name="Tran B."/>
            <person name="Rogers Y.-H."/>
            <person name="Friedman R."/>
            <person name="Venter J.C."/>
        </authorList>
    </citation>
    <scope>NUCLEOTIDE SEQUENCE [LARGE SCALE GENOMIC DNA]</scope>
    <source>
        <strain evidence="11 12">Nb-231</strain>
    </source>
</reference>
<feature type="transmembrane region" description="Helical" evidence="9">
    <location>
        <begin position="21"/>
        <end position="39"/>
    </location>
</feature>
<keyword evidence="6" id="KW-0143">Chaperone</keyword>
<keyword evidence="2" id="KW-1003">Cell membrane</keyword>
<evidence type="ECO:0000313" key="12">
    <source>
        <dbReference type="Proteomes" id="UP000003374"/>
    </source>
</evidence>
<dbReference type="GO" id="GO:0044877">
    <property type="term" value="F:protein-containing complex binding"/>
    <property type="evidence" value="ECO:0007669"/>
    <property type="project" value="InterPro"/>
</dbReference>
<evidence type="ECO:0000256" key="7">
    <source>
        <dbReference type="ARBA" id="ARBA00024197"/>
    </source>
</evidence>
<protein>
    <recommendedName>
        <fullName evidence="8">Ancillary SecYEG translocon subunit</fullName>
    </recommendedName>
</protein>
<evidence type="ECO:0000256" key="2">
    <source>
        <dbReference type="ARBA" id="ARBA00022475"/>
    </source>
</evidence>
<evidence type="ECO:0000313" key="11">
    <source>
        <dbReference type="EMBL" id="EAR21199.1"/>
    </source>
</evidence>
<dbReference type="Proteomes" id="UP000003374">
    <property type="component" value="Unassembled WGS sequence"/>
</dbReference>
<dbReference type="HOGENOM" id="CLU_084785_1_1_6"/>
<dbReference type="PIRSF" id="PIRSF006170">
    <property type="entry name" value="YfgM"/>
    <property type="match status" value="1"/>
</dbReference>
<evidence type="ECO:0000256" key="8">
    <source>
        <dbReference type="ARBA" id="ARBA00024235"/>
    </source>
</evidence>
<evidence type="ECO:0000259" key="10">
    <source>
        <dbReference type="Pfam" id="PF09976"/>
    </source>
</evidence>
<dbReference type="Pfam" id="PF09976">
    <property type="entry name" value="TPR_21"/>
    <property type="match status" value="1"/>
</dbReference>
<gene>
    <name evidence="11" type="ORF">NB231_00720</name>
</gene>
<dbReference type="OrthoDB" id="9789675at2"/>
<evidence type="ECO:0000256" key="1">
    <source>
        <dbReference type="ARBA" id="ARBA00004401"/>
    </source>
</evidence>
<dbReference type="EMBL" id="AAOF01000011">
    <property type="protein sequence ID" value="EAR21199.1"/>
    <property type="molecule type" value="Genomic_DNA"/>
</dbReference>
<dbReference type="InterPro" id="IPR026039">
    <property type="entry name" value="YfgM"/>
</dbReference>
<keyword evidence="5 9" id="KW-0472">Membrane</keyword>
<dbReference type="GO" id="GO:0005886">
    <property type="term" value="C:plasma membrane"/>
    <property type="evidence" value="ECO:0007669"/>
    <property type="project" value="UniProtKB-SubCell"/>
</dbReference>
<keyword evidence="3 9" id="KW-0812">Transmembrane</keyword>
<dbReference type="STRING" id="314278.NB231_00720"/>
<dbReference type="Gene3D" id="1.25.40.10">
    <property type="entry name" value="Tetratricopeptide repeat domain"/>
    <property type="match status" value="1"/>
</dbReference>
<dbReference type="InterPro" id="IPR011990">
    <property type="entry name" value="TPR-like_helical_dom_sf"/>
</dbReference>
<evidence type="ECO:0000256" key="6">
    <source>
        <dbReference type="ARBA" id="ARBA00023186"/>
    </source>
</evidence>
<dbReference type="PANTHER" id="PTHR38035:SF1">
    <property type="entry name" value="ANCILLARY SECYEG TRANSLOCON SUBUNIT"/>
    <property type="match status" value="1"/>
</dbReference>
<dbReference type="SUPFAM" id="SSF48452">
    <property type="entry name" value="TPR-like"/>
    <property type="match status" value="1"/>
</dbReference>
<evidence type="ECO:0000256" key="3">
    <source>
        <dbReference type="ARBA" id="ARBA00022692"/>
    </source>
</evidence>
<dbReference type="AlphaFoldDB" id="A4BSV5"/>
<sequence length="213" mass="22829">MAGYRSEEEQIDQIRRWWGEYGRSVIAGVIIALVSILGWQQWHGYRDRQELAAAAAYQALVADLGDGNTAAAKSQAEQLQSEHEGSAYAVLAALQMAGQYVKQDDLQAAGKALRWAVDHTQLPALQTIARLRLARVLLGAGDAKAALQVAQPVPKDAFAGQFQELIGDIHIAQSDQASAIKAYQAALADGSNSQRHGLLQAKLNDLGSAESAL</sequence>
<feature type="domain" description="Ancillary SecYEG translocon subunit/Cell division coordinator CpoB TPR" evidence="10">
    <location>
        <begin position="15"/>
        <end position="207"/>
    </location>
</feature>
<comment type="similarity">
    <text evidence="7">Belongs to the YfgM family.</text>
</comment>
<keyword evidence="4 9" id="KW-1133">Transmembrane helix</keyword>
<dbReference type="PANTHER" id="PTHR38035">
    <property type="entry name" value="UPF0070 PROTEIN YFGM"/>
    <property type="match status" value="1"/>
</dbReference>
<accession>A4BSV5</accession>
<dbReference type="InterPro" id="IPR018704">
    <property type="entry name" value="SecYEG/CpoB_TPR"/>
</dbReference>
<organism evidence="11 12">
    <name type="scientific">Nitrococcus mobilis Nb-231</name>
    <dbReference type="NCBI Taxonomy" id="314278"/>
    <lineage>
        <taxon>Bacteria</taxon>
        <taxon>Pseudomonadati</taxon>
        <taxon>Pseudomonadota</taxon>
        <taxon>Gammaproteobacteria</taxon>
        <taxon>Chromatiales</taxon>
        <taxon>Ectothiorhodospiraceae</taxon>
        <taxon>Nitrococcus</taxon>
    </lineage>
</organism>
<name>A4BSV5_9GAMM</name>